<organism evidence="29 30">
    <name type="scientific">Leptobrachium leishanense</name>
    <name type="common">Leishan spiny toad</name>
    <dbReference type="NCBI Taxonomy" id="445787"/>
    <lineage>
        <taxon>Eukaryota</taxon>
        <taxon>Metazoa</taxon>
        <taxon>Chordata</taxon>
        <taxon>Craniata</taxon>
        <taxon>Vertebrata</taxon>
        <taxon>Euteleostomi</taxon>
        <taxon>Amphibia</taxon>
        <taxon>Batrachia</taxon>
        <taxon>Anura</taxon>
        <taxon>Pelobatoidea</taxon>
        <taxon>Megophryidae</taxon>
        <taxon>Leptobrachium</taxon>
    </lineage>
</organism>
<sequence length="418" mass="46371">MRRWISPELSLWLLGLLLIGFCLSDSAHNVKPPPHPGDDRSGNATYGIVFDAGSTGTRIHIYTFTQRTTGTMLHLVGEVFESVKPGLSAFADRPHKCTDTVRSLLDLAQTVIPDTHWHRTTVIFKATAGLRLLPQHQAQALLSEVRSVLHASPFLVPDDSVSILSGSDEGILAWIAVNLLTGRLDGHHTVGILDLGGASAQITFLPLSKITLDETSQEFLAKFELFNSSYRLYTRSYLGLGLKVARLAVLGVSESEVHQGTTFRSHCLLPALESEWSFSGVTYRYGGKTDGRTGFHSCYSEVLQVVRDELHRVSEIRDTPFYAFSYFYDRATESGLIDYASGGSAEVRDFFHKAEEVCDNMDNFTSYSPFLCMDLTYIAALLQEGFGLPDSTMLQLTKKMHEVEISWTLGAIYQVLQT</sequence>
<dbReference type="Gene3D" id="3.30.420.40">
    <property type="match status" value="1"/>
</dbReference>
<comment type="catalytic activity">
    <reaction evidence="24">
        <text>ADP + H2O = AMP + phosphate + H(+)</text>
        <dbReference type="Rhea" id="RHEA:61436"/>
        <dbReference type="ChEBI" id="CHEBI:15377"/>
        <dbReference type="ChEBI" id="CHEBI:15378"/>
        <dbReference type="ChEBI" id="CHEBI:43474"/>
        <dbReference type="ChEBI" id="CHEBI:456215"/>
        <dbReference type="ChEBI" id="CHEBI:456216"/>
        <dbReference type="EC" id="3.6.1.6"/>
    </reaction>
    <physiologicalReaction direction="left-to-right" evidence="24">
        <dbReference type="Rhea" id="RHEA:61437"/>
    </physiologicalReaction>
</comment>
<evidence type="ECO:0000256" key="9">
    <source>
        <dbReference type="ARBA" id="ARBA00022801"/>
    </source>
</evidence>
<dbReference type="EC" id="3.6.1.6" evidence="15"/>
<evidence type="ECO:0000256" key="1">
    <source>
        <dbReference type="ARBA" id="ARBA00001913"/>
    </source>
</evidence>
<dbReference type="PANTHER" id="PTHR11782">
    <property type="entry name" value="ADENOSINE/GUANOSINE DIPHOSPHATASE"/>
    <property type="match status" value="1"/>
</dbReference>
<comment type="catalytic activity">
    <reaction evidence="25">
        <text>IDP + H2O = IMP + phosphate + H(+)</text>
        <dbReference type="Rhea" id="RHEA:35207"/>
        <dbReference type="ChEBI" id="CHEBI:15377"/>
        <dbReference type="ChEBI" id="CHEBI:15378"/>
        <dbReference type="ChEBI" id="CHEBI:43474"/>
        <dbReference type="ChEBI" id="CHEBI:58053"/>
        <dbReference type="ChEBI" id="CHEBI:58280"/>
        <dbReference type="EC" id="3.6.1.6"/>
    </reaction>
    <physiologicalReaction direction="left-to-right" evidence="25">
        <dbReference type="Rhea" id="RHEA:35208"/>
    </physiologicalReaction>
</comment>
<feature type="active site" description="Proton acceptor" evidence="26">
    <location>
        <position position="169"/>
    </location>
</feature>
<comment type="pathway">
    <text evidence="5">Protein modification; protein glycosylation.</text>
</comment>
<keyword evidence="27" id="KW-0067">ATP-binding</keyword>
<evidence type="ECO:0000256" key="19">
    <source>
        <dbReference type="ARBA" id="ARBA00046723"/>
    </source>
</evidence>
<feature type="signal peptide" evidence="28">
    <location>
        <begin position="1"/>
        <end position="24"/>
    </location>
</feature>
<dbReference type="InterPro" id="IPR000407">
    <property type="entry name" value="GDA1_CD39_NTPase"/>
</dbReference>
<dbReference type="OrthoDB" id="6372431at2759"/>
<dbReference type="Gene3D" id="3.30.420.150">
    <property type="entry name" value="Exopolyphosphatase. Domain 2"/>
    <property type="match status" value="1"/>
</dbReference>
<evidence type="ECO:0000256" key="7">
    <source>
        <dbReference type="ARBA" id="ARBA00022525"/>
    </source>
</evidence>
<evidence type="ECO:0000256" key="28">
    <source>
        <dbReference type="SAM" id="SignalP"/>
    </source>
</evidence>
<dbReference type="Proteomes" id="UP000694569">
    <property type="component" value="Unplaced"/>
</dbReference>
<keyword evidence="10" id="KW-0256">Endoplasmic reticulum</keyword>
<evidence type="ECO:0000256" key="15">
    <source>
        <dbReference type="ARBA" id="ARBA00038863"/>
    </source>
</evidence>
<comment type="cofactor">
    <cofactor evidence="2">
        <name>Mg(2+)</name>
        <dbReference type="ChEBI" id="CHEBI:18420"/>
    </cofactor>
</comment>
<keyword evidence="27" id="KW-0547">Nucleotide-binding</keyword>
<dbReference type="GO" id="GO:0005524">
    <property type="term" value="F:ATP binding"/>
    <property type="evidence" value="ECO:0007669"/>
    <property type="project" value="UniProtKB-KW"/>
</dbReference>
<evidence type="ECO:0000256" key="16">
    <source>
        <dbReference type="ARBA" id="ARBA00042111"/>
    </source>
</evidence>
<keyword evidence="8 28" id="KW-0732">Signal</keyword>
<dbReference type="AlphaFoldDB" id="A0A8C5WAK5"/>
<evidence type="ECO:0000256" key="27">
    <source>
        <dbReference type="PIRSR" id="PIRSR600407-2"/>
    </source>
</evidence>
<proteinExistence type="inferred from homology"/>
<comment type="function">
    <text evidence="18">Hydrolyzes nucleoside diphosphates with a preference for GDP, IDP and UDP compared to ADP and CDP. In the lumen of the endoplasmic reticulum, hydrolyzes UDP that acts as an end-product feedback inhibitor of the UDP-Glc:glycoprotein glucosyltransferases. UMP can be transported back by an UDP-sugar antiporter to the cytosol where it is consumed to regenerate UDP-glucose. Therefore, it positively regulates protein reglucosylation by clearing UDP from the ER lumen and by promoting the regeneration of UDP-glucose. Protein reglucosylation is essential to proper glycoprotein folding and quality control in the ER.</text>
</comment>
<dbReference type="GeneTree" id="ENSGT01150000286963"/>
<comment type="catalytic activity">
    <reaction evidence="20">
        <text>CDP + H2O = CMP + phosphate + H(+)</text>
        <dbReference type="Rhea" id="RHEA:64880"/>
        <dbReference type="ChEBI" id="CHEBI:15377"/>
        <dbReference type="ChEBI" id="CHEBI:15378"/>
        <dbReference type="ChEBI" id="CHEBI:43474"/>
        <dbReference type="ChEBI" id="CHEBI:58069"/>
        <dbReference type="ChEBI" id="CHEBI:60377"/>
        <dbReference type="EC" id="3.6.1.6"/>
    </reaction>
    <physiologicalReaction direction="left-to-right" evidence="20">
        <dbReference type="Rhea" id="RHEA:64881"/>
    </physiologicalReaction>
</comment>
<evidence type="ECO:0000256" key="23">
    <source>
        <dbReference type="ARBA" id="ARBA00048756"/>
    </source>
</evidence>
<evidence type="ECO:0000256" key="6">
    <source>
        <dbReference type="ARBA" id="ARBA00009283"/>
    </source>
</evidence>
<protein>
    <recommendedName>
        <fullName evidence="15">nucleoside diphosphate phosphatase</fullName>
        <ecNumber evidence="15">3.6.1.6</ecNumber>
    </recommendedName>
    <alternativeName>
        <fullName evidence="16">Guanosine-diphosphatase ENTPD5</fullName>
    </alternativeName>
    <alternativeName>
        <fullName evidence="17">Uridine-diphosphatase ENTPD5</fullName>
    </alternativeName>
</protein>
<comment type="cofactor">
    <cofactor evidence="1">
        <name>Ca(2+)</name>
        <dbReference type="ChEBI" id="CHEBI:29108"/>
    </cofactor>
</comment>
<evidence type="ECO:0000256" key="17">
    <source>
        <dbReference type="ARBA" id="ARBA00042507"/>
    </source>
</evidence>
<evidence type="ECO:0000256" key="8">
    <source>
        <dbReference type="ARBA" id="ARBA00022729"/>
    </source>
</evidence>
<reference evidence="29" key="1">
    <citation type="submission" date="2025-08" db="UniProtKB">
        <authorList>
            <consortium name="Ensembl"/>
        </authorList>
    </citation>
    <scope>IDENTIFICATION</scope>
</reference>
<evidence type="ECO:0000256" key="5">
    <source>
        <dbReference type="ARBA" id="ARBA00004922"/>
    </source>
</evidence>
<evidence type="ECO:0000256" key="21">
    <source>
        <dbReference type="ARBA" id="ARBA00048053"/>
    </source>
</evidence>
<evidence type="ECO:0000313" key="29">
    <source>
        <dbReference type="Ensembl" id="ENSLLEP00000025620.1"/>
    </source>
</evidence>
<feature type="chain" id="PRO_5034398342" description="nucleoside diphosphate phosphatase" evidence="28">
    <location>
        <begin position="25"/>
        <end position="418"/>
    </location>
</feature>
<dbReference type="GO" id="GO:0005576">
    <property type="term" value="C:extracellular region"/>
    <property type="evidence" value="ECO:0007669"/>
    <property type="project" value="UniProtKB-SubCell"/>
</dbReference>
<evidence type="ECO:0000256" key="14">
    <source>
        <dbReference type="ARBA" id="ARBA00023180"/>
    </source>
</evidence>
<accession>A0A8C5WAK5</accession>
<evidence type="ECO:0000256" key="22">
    <source>
        <dbReference type="ARBA" id="ARBA00048075"/>
    </source>
</evidence>
<comment type="similarity">
    <text evidence="6">Belongs to the GDA1/CD39 NTPase family.</text>
</comment>
<keyword evidence="9" id="KW-0378">Hydrolase</keyword>
<dbReference type="PANTHER" id="PTHR11782:SF35">
    <property type="entry name" value="NUCLEOSIDE DIPHOSPHATE PHOSPHATASE ENTPD5"/>
    <property type="match status" value="1"/>
</dbReference>
<dbReference type="FunFam" id="3.30.420.40:FF:000052">
    <property type="entry name" value="Ectonucleoside triphosphate diphosphohydrolase 5"/>
    <property type="match status" value="1"/>
</dbReference>
<comment type="subunit">
    <text evidence="19">Monomer; active form. Homodimer; disulfide-linked. Homodimers are enzymatically inactive.</text>
</comment>
<feature type="binding site" evidence="27">
    <location>
        <begin position="197"/>
        <end position="201"/>
    </location>
    <ligand>
        <name>ATP</name>
        <dbReference type="ChEBI" id="CHEBI:30616"/>
    </ligand>
</feature>
<evidence type="ECO:0000256" key="18">
    <source>
        <dbReference type="ARBA" id="ARBA00045733"/>
    </source>
</evidence>
<keyword evidence="30" id="KW-1185">Reference proteome</keyword>
<evidence type="ECO:0000256" key="3">
    <source>
        <dbReference type="ARBA" id="ARBA00004240"/>
    </source>
</evidence>
<evidence type="ECO:0000256" key="26">
    <source>
        <dbReference type="PIRSR" id="PIRSR600407-1"/>
    </source>
</evidence>
<keyword evidence="11" id="KW-0106">Calcium</keyword>
<evidence type="ECO:0000256" key="11">
    <source>
        <dbReference type="ARBA" id="ARBA00022837"/>
    </source>
</evidence>
<dbReference type="Pfam" id="PF01150">
    <property type="entry name" value="GDA1_CD39"/>
    <property type="match status" value="1"/>
</dbReference>
<evidence type="ECO:0000256" key="4">
    <source>
        <dbReference type="ARBA" id="ARBA00004613"/>
    </source>
</evidence>
<keyword evidence="12" id="KW-0460">Magnesium</keyword>
<comment type="catalytic activity">
    <reaction evidence="21">
        <text>a ribonucleoside 5'-diphosphate + H2O = a ribonucleoside 5'-phosphate + phosphate + H(+)</text>
        <dbReference type="Rhea" id="RHEA:36799"/>
        <dbReference type="ChEBI" id="CHEBI:15377"/>
        <dbReference type="ChEBI" id="CHEBI:15378"/>
        <dbReference type="ChEBI" id="CHEBI:43474"/>
        <dbReference type="ChEBI" id="CHEBI:57930"/>
        <dbReference type="ChEBI" id="CHEBI:58043"/>
        <dbReference type="EC" id="3.6.1.6"/>
    </reaction>
    <physiologicalReaction direction="left-to-right" evidence="21">
        <dbReference type="Rhea" id="RHEA:36800"/>
    </physiologicalReaction>
</comment>
<evidence type="ECO:0000313" key="30">
    <source>
        <dbReference type="Proteomes" id="UP000694569"/>
    </source>
</evidence>
<dbReference type="Ensembl" id="ENSLLET00000026602.1">
    <property type="protein sequence ID" value="ENSLLEP00000025620.1"/>
    <property type="gene ID" value="ENSLLEG00000016244.1"/>
</dbReference>
<keyword evidence="13" id="KW-1015">Disulfide bond</keyword>
<keyword evidence="14" id="KW-0325">Glycoprotein</keyword>
<evidence type="ECO:0000256" key="10">
    <source>
        <dbReference type="ARBA" id="ARBA00022824"/>
    </source>
</evidence>
<evidence type="ECO:0000256" key="2">
    <source>
        <dbReference type="ARBA" id="ARBA00001946"/>
    </source>
</evidence>
<dbReference type="GO" id="GO:0005783">
    <property type="term" value="C:endoplasmic reticulum"/>
    <property type="evidence" value="ECO:0007669"/>
    <property type="project" value="UniProtKB-SubCell"/>
</dbReference>
<dbReference type="GO" id="GO:0017110">
    <property type="term" value="F:nucleoside diphosphate phosphatase activity"/>
    <property type="evidence" value="ECO:0007669"/>
    <property type="project" value="UniProtKB-EC"/>
</dbReference>
<keyword evidence="7" id="KW-0964">Secreted</keyword>
<reference evidence="29" key="2">
    <citation type="submission" date="2025-09" db="UniProtKB">
        <authorList>
            <consortium name="Ensembl"/>
        </authorList>
    </citation>
    <scope>IDENTIFICATION</scope>
</reference>
<evidence type="ECO:0000256" key="12">
    <source>
        <dbReference type="ARBA" id="ARBA00022842"/>
    </source>
</evidence>
<evidence type="ECO:0000256" key="13">
    <source>
        <dbReference type="ARBA" id="ARBA00023157"/>
    </source>
</evidence>
<comment type="catalytic activity">
    <reaction evidence="22">
        <text>UDP + H2O = UMP + phosphate + H(+)</text>
        <dbReference type="Rhea" id="RHEA:64876"/>
        <dbReference type="ChEBI" id="CHEBI:15377"/>
        <dbReference type="ChEBI" id="CHEBI:15378"/>
        <dbReference type="ChEBI" id="CHEBI:43474"/>
        <dbReference type="ChEBI" id="CHEBI:57865"/>
        <dbReference type="ChEBI" id="CHEBI:58223"/>
        <dbReference type="EC" id="3.6.1.6"/>
    </reaction>
    <physiologicalReaction direction="left-to-right" evidence="22">
        <dbReference type="Rhea" id="RHEA:64877"/>
    </physiologicalReaction>
</comment>
<comment type="catalytic activity">
    <reaction evidence="23">
        <text>GDP + H2O = GMP + phosphate + H(+)</text>
        <dbReference type="Rhea" id="RHEA:22156"/>
        <dbReference type="ChEBI" id="CHEBI:15377"/>
        <dbReference type="ChEBI" id="CHEBI:15378"/>
        <dbReference type="ChEBI" id="CHEBI:43474"/>
        <dbReference type="ChEBI" id="CHEBI:58115"/>
        <dbReference type="ChEBI" id="CHEBI:58189"/>
        <dbReference type="EC" id="3.6.1.6"/>
    </reaction>
    <physiologicalReaction direction="left-to-right" evidence="23">
        <dbReference type="Rhea" id="RHEA:22157"/>
    </physiologicalReaction>
</comment>
<gene>
    <name evidence="29" type="primary">ENTPD5</name>
</gene>
<comment type="subcellular location">
    <subcellularLocation>
        <location evidence="3">Endoplasmic reticulum</location>
    </subcellularLocation>
    <subcellularLocation>
        <location evidence="4">Secreted</location>
    </subcellularLocation>
</comment>
<evidence type="ECO:0000256" key="24">
    <source>
        <dbReference type="ARBA" id="ARBA00049217"/>
    </source>
</evidence>
<evidence type="ECO:0000256" key="20">
    <source>
        <dbReference type="ARBA" id="ARBA00047813"/>
    </source>
</evidence>
<name>A0A8C5WAK5_9ANUR</name>
<evidence type="ECO:0000256" key="25">
    <source>
        <dbReference type="ARBA" id="ARBA00049328"/>
    </source>
</evidence>